<keyword evidence="2 4" id="KW-0808">Transferase</keyword>
<evidence type="ECO:0000256" key="1">
    <source>
        <dbReference type="ARBA" id="ARBA00022603"/>
    </source>
</evidence>
<keyword evidence="1 4" id="KW-0489">Methyltransferase</keyword>
<keyword evidence="5" id="KW-1185">Reference proteome</keyword>
<evidence type="ECO:0000313" key="5">
    <source>
        <dbReference type="Proteomes" id="UP000679307"/>
    </source>
</evidence>
<evidence type="ECO:0000313" key="4">
    <source>
        <dbReference type="EMBL" id="QVT80314.1"/>
    </source>
</evidence>
<accession>A0ABX8EJ68</accession>
<evidence type="ECO:0000256" key="2">
    <source>
        <dbReference type="ARBA" id="ARBA00022679"/>
    </source>
</evidence>
<dbReference type="Proteomes" id="UP000679307">
    <property type="component" value="Chromosome"/>
</dbReference>
<dbReference type="PANTHER" id="PTHR43191:SF2">
    <property type="entry name" value="RRNA METHYLTRANSFERASE 3, MITOCHONDRIAL"/>
    <property type="match status" value="1"/>
</dbReference>
<organism evidence="4 5">
    <name type="scientific">Nocardioides aquaticus</name>
    <dbReference type="NCBI Taxonomy" id="160826"/>
    <lineage>
        <taxon>Bacteria</taxon>
        <taxon>Bacillati</taxon>
        <taxon>Actinomycetota</taxon>
        <taxon>Actinomycetes</taxon>
        <taxon>Propionibacteriales</taxon>
        <taxon>Nocardioidaceae</taxon>
        <taxon>Nocardioides</taxon>
    </lineage>
</organism>
<dbReference type="GO" id="GO:0032259">
    <property type="term" value="P:methylation"/>
    <property type="evidence" value="ECO:0007669"/>
    <property type="project" value="UniProtKB-KW"/>
</dbReference>
<dbReference type="EMBL" id="CP075371">
    <property type="protein sequence ID" value="QVT80314.1"/>
    <property type="molecule type" value="Genomic_DNA"/>
</dbReference>
<sequence length="233" mass="23677">MVEVFATPEAVRRFDALLGGAVGTTVTLVDDRALASLTEAVSPAGLVAVCRLLDRPLEHVVPGSRLVALCAEVRDPGNAGTIVRTTDAAGGDAVVLAGDAVDLHNPKTLRASAGSAFHVPVALEPDPVRAVEAARAAGLTVLAADGAGELDLAELEDAARDAARDGGRDGSGGALLARPTAWLLGNEAHGLDDALAALADHRVRIPIHGRAESLNLASAATLCLYASATAQRR</sequence>
<proteinExistence type="predicted"/>
<evidence type="ECO:0000259" key="3">
    <source>
        <dbReference type="Pfam" id="PF00588"/>
    </source>
</evidence>
<dbReference type="GO" id="GO:0008168">
    <property type="term" value="F:methyltransferase activity"/>
    <property type="evidence" value="ECO:0007669"/>
    <property type="project" value="UniProtKB-KW"/>
</dbReference>
<dbReference type="CDD" id="cd18095">
    <property type="entry name" value="SpoU-like_rRNA-MTase"/>
    <property type="match status" value="1"/>
</dbReference>
<feature type="domain" description="tRNA/rRNA methyltransferase SpoU type" evidence="3">
    <location>
        <begin position="67"/>
        <end position="225"/>
    </location>
</feature>
<name>A0ABX8EJ68_9ACTN</name>
<dbReference type="PANTHER" id="PTHR43191">
    <property type="entry name" value="RRNA METHYLTRANSFERASE 3"/>
    <property type="match status" value="1"/>
</dbReference>
<dbReference type="Pfam" id="PF00588">
    <property type="entry name" value="SpoU_methylase"/>
    <property type="match status" value="1"/>
</dbReference>
<dbReference type="EC" id="2.1.1.208" evidence="4"/>
<dbReference type="InterPro" id="IPR001537">
    <property type="entry name" value="SpoU_MeTrfase"/>
</dbReference>
<gene>
    <name evidence="4" type="primary">aviRb</name>
    <name evidence="4" type="ORF">ENKNEFLB_02709</name>
</gene>
<reference evidence="4 5" key="1">
    <citation type="submission" date="2021-05" db="EMBL/GenBank/DDBJ databases">
        <title>Complete genome of Nocardioides aquaticus KCTC 9944T isolated from meromictic and hypersaline Ekho Lake, Antarctica.</title>
        <authorList>
            <person name="Hwang K."/>
            <person name="Kim K.M."/>
            <person name="Choe H."/>
        </authorList>
    </citation>
    <scope>NUCLEOTIDE SEQUENCE [LARGE SCALE GENOMIC DNA]</scope>
    <source>
        <strain evidence="4 5">KCTC 9944</strain>
    </source>
</reference>
<protein>
    <submittedName>
        <fullName evidence="4">23S rRNA (Uridine(2479)-2'-O)-methyltransferase</fullName>
        <ecNumber evidence="4">2.1.1.208</ecNumber>
    </submittedName>
</protein>
<dbReference type="InterPro" id="IPR051259">
    <property type="entry name" value="rRNA_Methyltransferase"/>
</dbReference>